<organism evidence="1 2">
    <name type="scientific">Oryza sativa subsp. japonica</name>
    <name type="common">Rice</name>
    <dbReference type="NCBI Taxonomy" id="39947"/>
    <lineage>
        <taxon>Eukaryota</taxon>
        <taxon>Viridiplantae</taxon>
        <taxon>Streptophyta</taxon>
        <taxon>Embryophyta</taxon>
        <taxon>Tracheophyta</taxon>
        <taxon>Spermatophyta</taxon>
        <taxon>Magnoliopsida</taxon>
        <taxon>Liliopsida</taxon>
        <taxon>Poales</taxon>
        <taxon>Poaceae</taxon>
        <taxon>BOP clade</taxon>
        <taxon>Oryzoideae</taxon>
        <taxon>Oryzeae</taxon>
        <taxon>Oryzinae</taxon>
        <taxon>Oryza</taxon>
        <taxon>Oryza sativa</taxon>
    </lineage>
</organism>
<accession>Q6K9F2</accession>
<sequence length="59" mass="6575">MTTGRLARYASCLARTAPGARLARRRDDDSDLVDRRHTSCVLVDLPSILCMDARSQVKI</sequence>
<proteinExistence type="predicted"/>
<reference evidence="2" key="2">
    <citation type="journal article" date="2008" name="Nucleic Acids Res.">
        <title>The rice annotation project database (RAP-DB): 2008 update.</title>
        <authorList>
            <consortium name="The rice annotation project (RAP)"/>
        </authorList>
    </citation>
    <scope>GENOME REANNOTATION</scope>
    <source>
        <strain evidence="2">cv. Nipponbare</strain>
    </source>
</reference>
<dbReference type="Proteomes" id="UP000000763">
    <property type="component" value="Chromosome 2"/>
</dbReference>
<dbReference type="EMBL" id="AP004062">
    <property type="protein sequence ID" value="BAD22980.1"/>
    <property type="molecule type" value="Genomic_DNA"/>
</dbReference>
<gene>
    <name evidence="1" type="primary">OJ1471_E11.4</name>
</gene>
<evidence type="ECO:0000313" key="2">
    <source>
        <dbReference type="Proteomes" id="UP000000763"/>
    </source>
</evidence>
<reference evidence="2" key="1">
    <citation type="journal article" date="2005" name="Nature">
        <title>The map-based sequence of the rice genome.</title>
        <authorList>
            <consortium name="International rice genome sequencing project (IRGSP)"/>
            <person name="Matsumoto T."/>
            <person name="Wu J."/>
            <person name="Kanamori H."/>
            <person name="Katayose Y."/>
            <person name="Fujisawa M."/>
            <person name="Namiki N."/>
            <person name="Mizuno H."/>
            <person name="Yamamoto K."/>
            <person name="Antonio B.A."/>
            <person name="Baba T."/>
            <person name="Sakata K."/>
            <person name="Nagamura Y."/>
            <person name="Aoki H."/>
            <person name="Arikawa K."/>
            <person name="Arita K."/>
            <person name="Bito T."/>
            <person name="Chiden Y."/>
            <person name="Fujitsuka N."/>
            <person name="Fukunaka R."/>
            <person name="Hamada M."/>
            <person name="Harada C."/>
            <person name="Hayashi A."/>
            <person name="Hijishita S."/>
            <person name="Honda M."/>
            <person name="Hosokawa S."/>
            <person name="Ichikawa Y."/>
            <person name="Idonuma A."/>
            <person name="Iijima M."/>
            <person name="Ikeda M."/>
            <person name="Ikeno M."/>
            <person name="Ito K."/>
            <person name="Ito S."/>
            <person name="Ito T."/>
            <person name="Ito Y."/>
            <person name="Ito Y."/>
            <person name="Iwabuchi A."/>
            <person name="Kamiya K."/>
            <person name="Karasawa W."/>
            <person name="Kurita K."/>
            <person name="Katagiri S."/>
            <person name="Kikuta A."/>
            <person name="Kobayashi H."/>
            <person name="Kobayashi N."/>
            <person name="Machita K."/>
            <person name="Maehara T."/>
            <person name="Masukawa M."/>
            <person name="Mizubayashi T."/>
            <person name="Mukai Y."/>
            <person name="Nagasaki H."/>
            <person name="Nagata Y."/>
            <person name="Naito S."/>
            <person name="Nakashima M."/>
            <person name="Nakama Y."/>
            <person name="Nakamichi Y."/>
            <person name="Nakamura M."/>
            <person name="Meguro A."/>
            <person name="Negishi M."/>
            <person name="Ohta I."/>
            <person name="Ohta T."/>
            <person name="Okamoto M."/>
            <person name="Ono N."/>
            <person name="Saji S."/>
            <person name="Sakaguchi M."/>
            <person name="Sakai K."/>
            <person name="Shibata M."/>
            <person name="Shimokawa T."/>
            <person name="Song J."/>
            <person name="Takazaki Y."/>
            <person name="Terasawa K."/>
            <person name="Tsugane M."/>
            <person name="Tsuji K."/>
            <person name="Ueda S."/>
            <person name="Waki K."/>
            <person name="Yamagata H."/>
            <person name="Yamamoto M."/>
            <person name="Yamamoto S."/>
            <person name="Yamane H."/>
            <person name="Yoshiki S."/>
            <person name="Yoshihara R."/>
            <person name="Yukawa K."/>
            <person name="Zhong H."/>
            <person name="Yano M."/>
            <person name="Yuan Q."/>
            <person name="Ouyang S."/>
            <person name="Liu J."/>
            <person name="Jones K.M."/>
            <person name="Gansberger K."/>
            <person name="Moffat K."/>
            <person name="Hill J."/>
            <person name="Bera J."/>
            <person name="Fadrosh D."/>
            <person name="Jin S."/>
            <person name="Johri S."/>
            <person name="Kim M."/>
            <person name="Overton L."/>
            <person name="Reardon M."/>
            <person name="Tsitrin T."/>
            <person name="Vuong H."/>
            <person name="Weaver B."/>
            <person name="Ciecko A."/>
            <person name="Tallon L."/>
            <person name="Jackson J."/>
            <person name="Pai G."/>
            <person name="Aken S.V."/>
            <person name="Utterback T."/>
            <person name="Reidmuller S."/>
            <person name="Feldblyum T."/>
            <person name="Hsiao J."/>
            <person name="Zismann V."/>
            <person name="Iobst S."/>
            <person name="de Vazeille A.R."/>
            <person name="Buell C.R."/>
            <person name="Ying K."/>
            <person name="Li Y."/>
            <person name="Lu T."/>
            <person name="Huang Y."/>
            <person name="Zhao Q."/>
            <person name="Feng Q."/>
            <person name="Zhang L."/>
            <person name="Zhu J."/>
            <person name="Weng Q."/>
            <person name="Mu J."/>
            <person name="Lu Y."/>
            <person name="Fan D."/>
            <person name="Liu Y."/>
            <person name="Guan J."/>
            <person name="Zhang Y."/>
            <person name="Yu S."/>
            <person name="Liu X."/>
            <person name="Zhang Y."/>
            <person name="Hong G."/>
            <person name="Han B."/>
            <person name="Choisne N."/>
            <person name="Demange N."/>
            <person name="Orjeda G."/>
            <person name="Samain S."/>
            <person name="Cattolico L."/>
            <person name="Pelletier E."/>
            <person name="Couloux A."/>
            <person name="Segurens B."/>
            <person name="Wincker P."/>
            <person name="D'Hont A."/>
            <person name="Scarpelli C."/>
            <person name="Weissenbach J."/>
            <person name="Salanoubat M."/>
            <person name="Quetier F."/>
            <person name="Yu Y."/>
            <person name="Kim H.R."/>
            <person name="Rambo T."/>
            <person name="Currie J."/>
            <person name="Collura K."/>
            <person name="Luo M."/>
            <person name="Yang T."/>
            <person name="Ammiraju J.S.S."/>
            <person name="Engler F."/>
            <person name="Soderlund C."/>
            <person name="Wing R.A."/>
            <person name="Palmer L.E."/>
            <person name="de la Bastide M."/>
            <person name="Spiegel L."/>
            <person name="Nascimento L."/>
            <person name="Zutavern T."/>
            <person name="O'Shaughnessy A."/>
            <person name="Dike S."/>
            <person name="Dedhia N."/>
            <person name="Preston R."/>
            <person name="Balija V."/>
            <person name="McCombie W.R."/>
            <person name="Chow T."/>
            <person name="Chen H."/>
            <person name="Chung M."/>
            <person name="Chen C."/>
            <person name="Shaw J."/>
            <person name="Wu H."/>
            <person name="Hsiao K."/>
            <person name="Chao Y."/>
            <person name="Chu M."/>
            <person name="Cheng C."/>
            <person name="Hour A."/>
            <person name="Lee P."/>
            <person name="Lin S."/>
            <person name="Lin Y."/>
            <person name="Liou J."/>
            <person name="Liu S."/>
            <person name="Hsing Y."/>
            <person name="Raghuvanshi S."/>
            <person name="Mohanty A."/>
            <person name="Bharti A.K."/>
            <person name="Gaur A."/>
            <person name="Gupta V."/>
            <person name="Kumar D."/>
            <person name="Ravi V."/>
            <person name="Vij S."/>
            <person name="Kapur A."/>
            <person name="Khurana P."/>
            <person name="Khurana P."/>
            <person name="Khurana J.P."/>
            <person name="Tyagi A.K."/>
            <person name="Gaikwad K."/>
            <person name="Singh A."/>
            <person name="Dalal V."/>
            <person name="Srivastava S."/>
            <person name="Dixit A."/>
            <person name="Pal A.K."/>
            <person name="Ghazi I.A."/>
            <person name="Yadav M."/>
            <person name="Pandit A."/>
            <person name="Bhargava A."/>
            <person name="Sureshbabu K."/>
            <person name="Batra K."/>
            <person name="Sharma T.R."/>
            <person name="Mohapatra T."/>
            <person name="Singh N.K."/>
            <person name="Messing J."/>
            <person name="Nelson A.B."/>
            <person name="Fuks G."/>
            <person name="Kavchok S."/>
            <person name="Keizer G."/>
            <person name="Linton E."/>
            <person name="Llaca V."/>
            <person name="Song R."/>
            <person name="Tanyolac B."/>
            <person name="Young S."/>
            <person name="Ho-Il K."/>
            <person name="Hahn J.H."/>
            <person name="Sangsakoo G."/>
            <person name="Vanavichit A."/>
            <person name="de Mattos Luiz.A.T."/>
            <person name="Zimmer P.D."/>
            <person name="Malone G."/>
            <person name="Dellagostin O."/>
            <person name="de Oliveira A.C."/>
            <person name="Bevan M."/>
            <person name="Bancroft I."/>
            <person name="Minx P."/>
            <person name="Cordum H."/>
            <person name="Wilson R."/>
            <person name="Cheng Z."/>
            <person name="Jin W."/>
            <person name="Jiang J."/>
            <person name="Leong S.A."/>
            <person name="Iwama H."/>
            <person name="Gojobori T."/>
            <person name="Itoh T."/>
            <person name="Niimura Y."/>
            <person name="Fujii Y."/>
            <person name="Habara T."/>
            <person name="Sakai H."/>
            <person name="Sato Y."/>
            <person name="Wilson G."/>
            <person name="Kumar K."/>
            <person name="McCouch S."/>
            <person name="Juretic N."/>
            <person name="Hoen D."/>
            <person name="Wright S."/>
            <person name="Bruskiewich R."/>
            <person name="Bureau T."/>
            <person name="Miyao A."/>
            <person name="Hirochika H."/>
            <person name="Nishikawa T."/>
            <person name="Kadowaki K."/>
            <person name="Sugiura M."/>
            <person name="Burr B."/>
            <person name="Sasaki T."/>
        </authorList>
    </citation>
    <scope>NUCLEOTIDE SEQUENCE [LARGE SCALE GENOMIC DNA]</scope>
    <source>
        <strain evidence="2">cv. Nipponbare</strain>
    </source>
</reference>
<protein>
    <submittedName>
        <fullName evidence="1">Uncharacterized protein</fullName>
    </submittedName>
</protein>
<evidence type="ECO:0000313" key="1">
    <source>
        <dbReference type="EMBL" id="BAD22980.1"/>
    </source>
</evidence>
<name>Q6K9F2_ORYSJ</name>
<dbReference type="AlphaFoldDB" id="Q6K9F2"/>